<dbReference type="Gene3D" id="3.40.50.300">
    <property type="entry name" value="P-loop containing nucleotide triphosphate hydrolases"/>
    <property type="match status" value="1"/>
</dbReference>
<dbReference type="EMBL" id="LAZR01005579">
    <property type="protein sequence ID" value="KKM98768.1"/>
    <property type="molecule type" value="Genomic_DNA"/>
</dbReference>
<dbReference type="InterPro" id="IPR001650">
    <property type="entry name" value="Helicase_C-like"/>
</dbReference>
<feature type="non-terminal residue" evidence="2">
    <location>
        <position position="1"/>
    </location>
</feature>
<name>A0A0F9LZE7_9ZZZZ</name>
<dbReference type="GO" id="GO:0003677">
    <property type="term" value="F:DNA binding"/>
    <property type="evidence" value="ECO:0007669"/>
    <property type="project" value="TreeGrafter"/>
</dbReference>
<proteinExistence type="predicted"/>
<organism evidence="2">
    <name type="scientific">marine sediment metagenome</name>
    <dbReference type="NCBI Taxonomy" id="412755"/>
    <lineage>
        <taxon>unclassified sequences</taxon>
        <taxon>metagenomes</taxon>
        <taxon>ecological metagenomes</taxon>
    </lineage>
</organism>
<dbReference type="PROSITE" id="PS51194">
    <property type="entry name" value="HELICASE_CTER"/>
    <property type="match status" value="1"/>
</dbReference>
<protein>
    <recommendedName>
        <fullName evidence="1">Helicase C-terminal domain-containing protein</fullName>
    </recommendedName>
</protein>
<dbReference type="InterPro" id="IPR027417">
    <property type="entry name" value="P-loop_NTPase"/>
</dbReference>
<accession>A0A0F9LZE7</accession>
<feature type="domain" description="Helicase C-terminal" evidence="1">
    <location>
        <begin position="37"/>
        <end position="185"/>
    </location>
</feature>
<dbReference type="PANTHER" id="PTHR47962:SF5">
    <property type="entry name" value="ATP-DEPENDENT HELICASE LHR-RELATED"/>
    <property type="match status" value="1"/>
</dbReference>
<comment type="caution">
    <text evidence="2">The sequence shown here is derived from an EMBL/GenBank/DDBJ whole genome shotgun (WGS) entry which is preliminary data.</text>
</comment>
<dbReference type="InterPro" id="IPR052511">
    <property type="entry name" value="ATP-dep_Helicase"/>
</dbReference>
<dbReference type="GO" id="GO:0016887">
    <property type="term" value="F:ATP hydrolysis activity"/>
    <property type="evidence" value="ECO:0007669"/>
    <property type="project" value="TreeGrafter"/>
</dbReference>
<sequence length="185" mass="20803">MKPYITLVSVPSVTSILELKKYKGDEGIYRKGIVENRPRNRLIMTKTSARVKDGKSVLILVKQTDHGDILKTLGESLFDLDITYIQGSTDSDVREKVRVAFDEKKIKVVICTVVWKEGIDIPSLDCVINAAGGKSEIATLQAISRGLTKIEGKDKTEIIDFLDCYKFLAQHTVLRLQIYVKMGWL</sequence>
<dbReference type="AlphaFoldDB" id="A0A0F9LZE7"/>
<gene>
    <name evidence="2" type="ORF">LCGC14_1154470</name>
</gene>
<dbReference type="SUPFAM" id="SSF52540">
    <property type="entry name" value="P-loop containing nucleoside triphosphate hydrolases"/>
    <property type="match status" value="1"/>
</dbReference>
<dbReference type="SMART" id="SM00490">
    <property type="entry name" value="HELICc"/>
    <property type="match status" value="1"/>
</dbReference>
<evidence type="ECO:0000259" key="1">
    <source>
        <dbReference type="PROSITE" id="PS51194"/>
    </source>
</evidence>
<reference evidence="2" key="1">
    <citation type="journal article" date="2015" name="Nature">
        <title>Complex archaea that bridge the gap between prokaryotes and eukaryotes.</title>
        <authorList>
            <person name="Spang A."/>
            <person name="Saw J.H."/>
            <person name="Jorgensen S.L."/>
            <person name="Zaremba-Niedzwiedzka K."/>
            <person name="Martijn J."/>
            <person name="Lind A.E."/>
            <person name="van Eijk R."/>
            <person name="Schleper C."/>
            <person name="Guy L."/>
            <person name="Ettema T.J."/>
        </authorList>
    </citation>
    <scope>NUCLEOTIDE SEQUENCE</scope>
</reference>
<dbReference type="Pfam" id="PF00271">
    <property type="entry name" value="Helicase_C"/>
    <property type="match status" value="1"/>
</dbReference>
<evidence type="ECO:0000313" key="2">
    <source>
        <dbReference type="EMBL" id="KKM98768.1"/>
    </source>
</evidence>
<dbReference type="PANTHER" id="PTHR47962">
    <property type="entry name" value="ATP-DEPENDENT HELICASE LHR-RELATED-RELATED"/>
    <property type="match status" value="1"/>
</dbReference>